<keyword evidence="1" id="KW-0472">Membrane</keyword>
<dbReference type="Proteomes" id="UP000594118">
    <property type="component" value="Chromosome"/>
</dbReference>
<dbReference type="EMBL" id="CP045201">
    <property type="protein sequence ID" value="QOL80175.1"/>
    <property type="molecule type" value="Genomic_DNA"/>
</dbReference>
<protein>
    <submittedName>
        <fullName evidence="2">Component of SufBCD complex</fullName>
    </submittedName>
</protein>
<reference evidence="2 3" key="1">
    <citation type="submission" date="2019-10" db="EMBL/GenBank/DDBJ databases">
        <title>Pseudopuniceibacterium sp. HQ09 islated from Antarctica.</title>
        <authorList>
            <person name="Liao L."/>
            <person name="Su S."/>
            <person name="Chen B."/>
            <person name="Yu Y."/>
        </authorList>
    </citation>
    <scope>NUCLEOTIDE SEQUENCE [LARGE SCALE GENOMIC DNA]</scope>
    <source>
        <strain evidence="2 3">HQ09</strain>
    </source>
</reference>
<feature type="transmembrane region" description="Helical" evidence="1">
    <location>
        <begin position="20"/>
        <end position="45"/>
    </location>
</feature>
<dbReference type="KEGG" id="pshq:F3W81_04660"/>
<dbReference type="AlphaFoldDB" id="A0A7L9WIF7"/>
<gene>
    <name evidence="2" type="ORF">F3W81_04660</name>
</gene>
<feature type="transmembrane region" description="Helical" evidence="1">
    <location>
        <begin position="102"/>
        <end position="125"/>
    </location>
</feature>
<organism evidence="2 3">
    <name type="scientific">Pseudooceanicola spongiae</name>
    <dbReference type="NCBI Taxonomy" id="2613965"/>
    <lineage>
        <taxon>Bacteria</taxon>
        <taxon>Pseudomonadati</taxon>
        <taxon>Pseudomonadota</taxon>
        <taxon>Alphaproteobacteria</taxon>
        <taxon>Rhodobacterales</taxon>
        <taxon>Paracoccaceae</taxon>
        <taxon>Pseudooceanicola</taxon>
    </lineage>
</organism>
<name>A0A7L9WIF7_9RHOB</name>
<evidence type="ECO:0000256" key="1">
    <source>
        <dbReference type="SAM" id="Phobius"/>
    </source>
</evidence>
<keyword evidence="3" id="KW-1185">Reference proteome</keyword>
<keyword evidence="1" id="KW-0812">Transmembrane</keyword>
<keyword evidence="1" id="KW-1133">Transmembrane helix</keyword>
<dbReference type="RefSeq" id="WP_193082489.1">
    <property type="nucleotide sequence ID" value="NZ_CP045201.1"/>
</dbReference>
<feature type="transmembrane region" description="Helical" evidence="1">
    <location>
        <begin position="146"/>
        <end position="166"/>
    </location>
</feature>
<proteinExistence type="predicted"/>
<evidence type="ECO:0000313" key="2">
    <source>
        <dbReference type="EMBL" id="QOL80175.1"/>
    </source>
</evidence>
<accession>A0A7L9WIF7</accession>
<feature type="transmembrane region" description="Helical" evidence="1">
    <location>
        <begin position="77"/>
        <end position="96"/>
    </location>
</feature>
<evidence type="ECO:0000313" key="3">
    <source>
        <dbReference type="Proteomes" id="UP000594118"/>
    </source>
</evidence>
<sequence>MGAAASIFELIDLRSFSNLWFWIALAVVWSSASHWVLGVPFDVILRAQNKGAKAEADLQDLVRINVNRILTISDTSWLLIAGLGGFALTALALLGFRYGVEFAQALFLLALPLSLVWLLSVRAAHKIAREQPGTEDLYLRLRRLRIAIQAIGLLAILVTSTWGMFINASLGVLGR</sequence>